<dbReference type="PROSITE" id="PS50234">
    <property type="entry name" value="VWFA"/>
    <property type="match status" value="1"/>
</dbReference>
<feature type="region of interest" description="Disordered" evidence="1">
    <location>
        <begin position="497"/>
        <end position="520"/>
    </location>
</feature>
<dbReference type="SMART" id="SM00327">
    <property type="entry name" value="VWA"/>
    <property type="match status" value="1"/>
</dbReference>
<keyword evidence="5" id="KW-1185">Reference proteome</keyword>
<feature type="region of interest" description="Disordered" evidence="1">
    <location>
        <begin position="1"/>
        <end position="81"/>
    </location>
</feature>
<dbReference type="InterPro" id="IPR002035">
    <property type="entry name" value="VWF_A"/>
</dbReference>
<feature type="compositionally biased region" description="Low complexity" evidence="1">
    <location>
        <begin position="503"/>
        <end position="514"/>
    </location>
</feature>
<proteinExistence type="predicted"/>
<dbReference type="AlphaFoldDB" id="A0AAD9D6W6"/>
<comment type="caution">
    <text evidence="4">The sequence shown here is derived from an EMBL/GenBank/DDBJ whole genome shotgun (WGS) entry which is preliminary data.</text>
</comment>
<evidence type="ECO:0000256" key="2">
    <source>
        <dbReference type="SAM" id="Phobius"/>
    </source>
</evidence>
<dbReference type="SUPFAM" id="SSF53300">
    <property type="entry name" value="vWA-like"/>
    <property type="match status" value="1"/>
</dbReference>
<reference evidence="4" key="1">
    <citation type="submission" date="2023-06" db="EMBL/GenBank/DDBJ databases">
        <title>Survivors Of The Sea: Transcriptome response of Skeletonema marinoi to long-term dormancy.</title>
        <authorList>
            <person name="Pinder M.I.M."/>
            <person name="Kourtchenko O."/>
            <person name="Robertson E.K."/>
            <person name="Larsson T."/>
            <person name="Maumus F."/>
            <person name="Osuna-Cruz C.M."/>
            <person name="Vancaester E."/>
            <person name="Stenow R."/>
            <person name="Vandepoele K."/>
            <person name="Ploug H."/>
            <person name="Bruchert V."/>
            <person name="Godhe A."/>
            <person name="Topel M."/>
        </authorList>
    </citation>
    <scope>NUCLEOTIDE SEQUENCE</scope>
    <source>
        <strain evidence="4">R05AC</strain>
    </source>
</reference>
<feature type="domain" description="VWFA" evidence="3">
    <location>
        <begin position="531"/>
        <end position="743"/>
    </location>
</feature>
<dbReference type="EMBL" id="JATAAI010000035">
    <property type="protein sequence ID" value="KAK1735120.1"/>
    <property type="molecule type" value="Genomic_DNA"/>
</dbReference>
<accession>A0AAD9D6W6</accession>
<keyword evidence="2" id="KW-1133">Transmembrane helix</keyword>
<feature type="transmembrane region" description="Helical" evidence="2">
    <location>
        <begin position="288"/>
        <end position="307"/>
    </location>
</feature>
<keyword evidence="2" id="KW-0812">Transmembrane</keyword>
<sequence length="745" mass="79980">MMNSTSSLSGVVDETDAPPSSTALPPNTATASSSNNNNNSITTTSSSSKPSSSPKAKKWSQAPTPPRWRFVNDAKSTTGYNSTAAGSYIPGLSAEELAAKYSAPNLNNGGGGTKEVVDVGKLGRRDYSGNGGGGLMMEVGRLDVEEESDMFEEIIVGKSRRFGRRLLDDDGAEVEEEDVKQQDKQQQVIEVAEMMSMMEEEEDVEAPVERQEEEEETIIMPIQQIDVVEAEDSVIEDATDDVVEENEETVKEETAPVQVEESSSLQPIVETPLSDEKQPSPPLRKRQCLLLLMLLMILAATIIGIVFGTSSGNSSSEVDSTTQFPTSRCSAKEKYVSIRHYAHKALLPTDDATTRRIEVTAAPSTTDSTWSLKDSCSGEVLLKCEPCLFSDEGDIAFEFIEKKKNRIGGPDPEGEDIRRLLLNGEYDSSGMCVPDDREYSFEVRKTDGTGEDRCCNFDVTTFFVTFDNVTVVDSAHTIIDSGSGVTSTLFSNEGVDPCPTTDSPSLSPISSSPSAGPPPEAQCIAAGEDMNLCLAIDMSGSLCNRGTGYECLGCVLEAFTASICNKDGVEISTCCGNFHNVKEFAKRLISVFETIPSEQSYSIVGFATNASFVSNLVPLSVDAFSSLDSLAYSGGRTNHAAAISSCQQSLSNANATERKNMIMLITDGNPTEPDQETTAINDAIAAAIQAKEAGSILIPVMLTTTSIDNNTTDYMTEISSEGLFFNTSLSTLDSVEESLLSKVLC</sequence>
<protein>
    <recommendedName>
        <fullName evidence="3">VWFA domain-containing protein</fullName>
    </recommendedName>
</protein>
<gene>
    <name evidence="4" type="ORF">QTG54_014186</name>
</gene>
<feature type="compositionally biased region" description="Low complexity" evidence="1">
    <location>
        <begin position="25"/>
        <end position="54"/>
    </location>
</feature>
<dbReference type="Pfam" id="PF00092">
    <property type="entry name" value="VWA"/>
    <property type="match status" value="1"/>
</dbReference>
<feature type="region of interest" description="Disordered" evidence="1">
    <location>
        <begin position="244"/>
        <end position="280"/>
    </location>
</feature>
<dbReference type="InterPro" id="IPR036465">
    <property type="entry name" value="vWFA_dom_sf"/>
</dbReference>
<organism evidence="4 5">
    <name type="scientific">Skeletonema marinoi</name>
    <dbReference type="NCBI Taxonomy" id="267567"/>
    <lineage>
        <taxon>Eukaryota</taxon>
        <taxon>Sar</taxon>
        <taxon>Stramenopiles</taxon>
        <taxon>Ochrophyta</taxon>
        <taxon>Bacillariophyta</taxon>
        <taxon>Coscinodiscophyceae</taxon>
        <taxon>Thalassiosirophycidae</taxon>
        <taxon>Thalassiosirales</taxon>
        <taxon>Skeletonemataceae</taxon>
        <taxon>Skeletonema</taxon>
        <taxon>Skeletonema marinoi-dohrnii complex</taxon>
    </lineage>
</organism>
<evidence type="ECO:0000259" key="3">
    <source>
        <dbReference type="PROSITE" id="PS50234"/>
    </source>
</evidence>
<evidence type="ECO:0000256" key="1">
    <source>
        <dbReference type="SAM" id="MobiDB-lite"/>
    </source>
</evidence>
<evidence type="ECO:0000313" key="5">
    <source>
        <dbReference type="Proteomes" id="UP001224775"/>
    </source>
</evidence>
<dbReference type="Gene3D" id="3.40.50.410">
    <property type="entry name" value="von Willebrand factor, type A domain"/>
    <property type="match status" value="1"/>
</dbReference>
<dbReference type="Proteomes" id="UP001224775">
    <property type="component" value="Unassembled WGS sequence"/>
</dbReference>
<name>A0AAD9D6W6_9STRA</name>
<dbReference type="CDD" id="cd00198">
    <property type="entry name" value="vWFA"/>
    <property type="match status" value="1"/>
</dbReference>
<keyword evidence="2" id="KW-0472">Membrane</keyword>
<evidence type="ECO:0000313" key="4">
    <source>
        <dbReference type="EMBL" id="KAK1735120.1"/>
    </source>
</evidence>